<evidence type="ECO:0000313" key="3">
    <source>
        <dbReference type="Proteomes" id="UP001176941"/>
    </source>
</evidence>
<sequence>MRHRAGGGGWCSSQEMRVTAHPEGDGSNGEFEAGPAPRSEERETEGDDRAFRDRMGARQVPGANPEDTGRLEP</sequence>
<proteinExistence type="predicted"/>
<evidence type="ECO:0000256" key="1">
    <source>
        <dbReference type="SAM" id="MobiDB-lite"/>
    </source>
</evidence>
<feature type="region of interest" description="Disordered" evidence="1">
    <location>
        <begin position="1"/>
        <end position="73"/>
    </location>
</feature>
<organism evidence="2 3">
    <name type="scientific">Rangifer tarandus platyrhynchus</name>
    <name type="common">Svalbard reindeer</name>
    <dbReference type="NCBI Taxonomy" id="3082113"/>
    <lineage>
        <taxon>Eukaryota</taxon>
        <taxon>Metazoa</taxon>
        <taxon>Chordata</taxon>
        <taxon>Craniata</taxon>
        <taxon>Vertebrata</taxon>
        <taxon>Euteleostomi</taxon>
        <taxon>Mammalia</taxon>
        <taxon>Eutheria</taxon>
        <taxon>Laurasiatheria</taxon>
        <taxon>Artiodactyla</taxon>
        <taxon>Ruminantia</taxon>
        <taxon>Pecora</taxon>
        <taxon>Cervidae</taxon>
        <taxon>Odocoileinae</taxon>
        <taxon>Rangifer</taxon>
    </lineage>
</organism>
<feature type="compositionally biased region" description="Basic and acidic residues" evidence="1">
    <location>
        <begin position="47"/>
        <end position="56"/>
    </location>
</feature>
<evidence type="ECO:0000313" key="2">
    <source>
        <dbReference type="EMBL" id="CAI9153345.1"/>
    </source>
</evidence>
<keyword evidence="3" id="KW-1185">Reference proteome</keyword>
<dbReference type="Proteomes" id="UP001176941">
    <property type="component" value="Chromosome 10"/>
</dbReference>
<name>A0ABN8XVJ7_RANTA</name>
<feature type="compositionally biased region" description="Gly residues" evidence="1">
    <location>
        <begin position="1"/>
        <end position="10"/>
    </location>
</feature>
<protein>
    <submittedName>
        <fullName evidence="2">Uncharacterized protein</fullName>
    </submittedName>
</protein>
<accession>A0ABN8XVJ7</accession>
<gene>
    <name evidence="2" type="ORF">MRATA1EN1_LOCUS2307</name>
</gene>
<dbReference type="EMBL" id="OX459946">
    <property type="protein sequence ID" value="CAI9153345.1"/>
    <property type="molecule type" value="Genomic_DNA"/>
</dbReference>
<reference evidence="2" key="1">
    <citation type="submission" date="2023-04" db="EMBL/GenBank/DDBJ databases">
        <authorList>
            <consortium name="ELIXIR-Norway"/>
        </authorList>
    </citation>
    <scope>NUCLEOTIDE SEQUENCE [LARGE SCALE GENOMIC DNA]</scope>
</reference>